<dbReference type="RefSeq" id="WP_194182814.1">
    <property type="nucleotide sequence ID" value="NZ_JADGIK010000004.1"/>
</dbReference>
<evidence type="ECO:0000256" key="1">
    <source>
        <dbReference type="ARBA" id="ARBA00003989"/>
    </source>
</evidence>
<evidence type="ECO:0000256" key="3">
    <source>
        <dbReference type="ARBA" id="ARBA00022729"/>
    </source>
</evidence>
<dbReference type="EMBL" id="JADGIK010000004">
    <property type="protein sequence ID" value="MBF0597266.1"/>
    <property type="molecule type" value="Genomic_DNA"/>
</dbReference>
<keyword evidence="3" id="KW-0732">Signal</keyword>
<accession>A0A8J7FVQ4</accession>
<evidence type="ECO:0000313" key="4">
    <source>
        <dbReference type="EMBL" id="MBF0597266.1"/>
    </source>
</evidence>
<dbReference type="InterPro" id="IPR018893">
    <property type="entry name" value="T8SS_CsgF"/>
</dbReference>
<reference evidence="4" key="1">
    <citation type="submission" date="2020-10" db="EMBL/GenBank/DDBJ databases">
        <authorList>
            <person name="Lu T."/>
            <person name="Wang Q."/>
            <person name="Han X."/>
        </authorList>
    </citation>
    <scope>NUCLEOTIDE SEQUENCE</scope>
    <source>
        <strain evidence="4">WQ 117</strain>
    </source>
</reference>
<proteinExistence type="predicted"/>
<protein>
    <recommendedName>
        <fullName evidence="2">Curli production assembly/transport component CsgF</fullName>
    </recommendedName>
</protein>
<dbReference type="Proteomes" id="UP000608754">
    <property type="component" value="Unassembled WGS sequence"/>
</dbReference>
<evidence type="ECO:0000256" key="2">
    <source>
        <dbReference type="ARBA" id="ARBA00014031"/>
    </source>
</evidence>
<gene>
    <name evidence="4" type="ORF">IM532_07375</name>
</gene>
<organism evidence="4 5">
    <name type="scientific">Faecalibacter rhinopitheci</name>
    <dbReference type="NCBI Taxonomy" id="2779678"/>
    <lineage>
        <taxon>Bacteria</taxon>
        <taxon>Pseudomonadati</taxon>
        <taxon>Bacteroidota</taxon>
        <taxon>Flavobacteriia</taxon>
        <taxon>Flavobacteriales</taxon>
        <taxon>Weeksellaceae</taxon>
        <taxon>Faecalibacter</taxon>
    </lineage>
</organism>
<name>A0A8J7FVQ4_9FLAO</name>
<dbReference type="AlphaFoldDB" id="A0A8J7FVQ4"/>
<dbReference type="Pfam" id="PF10614">
    <property type="entry name" value="CsgF"/>
    <property type="match status" value="1"/>
</dbReference>
<evidence type="ECO:0000313" key="5">
    <source>
        <dbReference type="Proteomes" id="UP000608754"/>
    </source>
</evidence>
<comment type="function">
    <text evidence="1">May be involved in the biogenesis of curli organelles.</text>
</comment>
<comment type="caution">
    <text evidence="4">The sequence shown here is derived from an EMBL/GenBank/DDBJ whole genome shotgun (WGS) entry which is preliminary data.</text>
</comment>
<keyword evidence="5" id="KW-1185">Reference proteome</keyword>
<sequence>MKWPIIILLIIVGAIPCIGQQMVYKPINSAFGGDNYNYNWLLSSANAQNQFKANTGYAGLKPNTAISGFQENLNRQLLNKISNGLFGGSYDDTKMDPGVYNLGSLNVTIAEYFGGLYISIIDILTGEQTNINLPNSY</sequence>